<sequence length="297" mass="34358">MRNKPRIAVLLAAYQGRQWIETQVDSILKQQGVSVELFISVDACAPNVMEDGTLAWSQALAEQHEQVTLLPYGQRFGGAGANFFHLIKEVDLESFDAMAFADQDDVWLPEKLARAWQIIGHHQYQVYSSNVLAFWPDGREQLIKKSYPQKQLDHFFEAAGPGCTYVFARKAALSLQQCVRQAEEQLSRVALHDWFAYAYCREQGFAWFIDEQAWMRYRQHANNQVGVNTGWRAYLKRIRQVANKSYRQQVLAIAELVNPSLASSLNRFAFRLSHILQLRRRPRDRLALLVMFILCIY</sequence>
<reference evidence="4 5" key="1">
    <citation type="submission" date="2016-06" db="EMBL/GenBank/DDBJ databases">
        <authorList>
            <person name="Kjaerup R.B."/>
            <person name="Dalgaard T.S."/>
            <person name="Juul-Madsen H.R."/>
        </authorList>
    </citation>
    <scope>NUCLEOTIDE SEQUENCE [LARGE SCALE GENOMIC DNA]</scope>
    <source>
        <strain evidence="4 5">CECT 5080</strain>
    </source>
</reference>
<accession>A0A1A8T3W2</accession>
<keyword evidence="3 4" id="KW-0808">Transferase</keyword>
<dbReference type="RefSeq" id="WP_067204674.1">
    <property type="nucleotide sequence ID" value="NZ_FLOC01000001.1"/>
</dbReference>
<gene>
    <name evidence="4" type="ORF">MAQ5080_00358</name>
</gene>
<keyword evidence="5" id="KW-1185">Reference proteome</keyword>
<keyword evidence="2" id="KW-0328">Glycosyltransferase</keyword>
<comment type="similarity">
    <text evidence="1">Belongs to the glycosyltransferase 2 family.</text>
</comment>
<evidence type="ECO:0000256" key="3">
    <source>
        <dbReference type="ARBA" id="ARBA00022679"/>
    </source>
</evidence>
<dbReference type="InterPro" id="IPR050834">
    <property type="entry name" value="Glycosyltransf_2"/>
</dbReference>
<dbReference type="Pfam" id="PF13641">
    <property type="entry name" value="Glyco_tranf_2_3"/>
    <property type="match status" value="1"/>
</dbReference>
<dbReference type="InterPro" id="IPR029044">
    <property type="entry name" value="Nucleotide-diphossugar_trans"/>
</dbReference>
<dbReference type="GO" id="GO:0016757">
    <property type="term" value="F:glycosyltransferase activity"/>
    <property type="evidence" value="ECO:0007669"/>
    <property type="project" value="UniProtKB-KW"/>
</dbReference>
<dbReference type="EMBL" id="FLOC01000001">
    <property type="protein sequence ID" value="SBS25764.1"/>
    <property type="molecule type" value="Genomic_DNA"/>
</dbReference>
<dbReference type="AlphaFoldDB" id="A0A1A8T3W2"/>
<name>A0A1A8T3W2_9GAMM</name>
<dbReference type="SUPFAM" id="SSF53448">
    <property type="entry name" value="Nucleotide-diphospho-sugar transferases"/>
    <property type="match status" value="1"/>
</dbReference>
<evidence type="ECO:0000313" key="5">
    <source>
        <dbReference type="Proteomes" id="UP000092627"/>
    </source>
</evidence>
<evidence type="ECO:0000256" key="1">
    <source>
        <dbReference type="ARBA" id="ARBA00006739"/>
    </source>
</evidence>
<dbReference type="Proteomes" id="UP000092627">
    <property type="component" value="Unassembled WGS sequence"/>
</dbReference>
<dbReference type="STRING" id="295068.MAQ5080_00358"/>
<protein>
    <submittedName>
        <fullName evidence="4">Glycosyl transferase family 2</fullName>
    </submittedName>
</protein>
<dbReference type="PANTHER" id="PTHR43685:SF5">
    <property type="entry name" value="GLYCOSYLTRANSFERASE EPSE-RELATED"/>
    <property type="match status" value="1"/>
</dbReference>
<dbReference type="PANTHER" id="PTHR43685">
    <property type="entry name" value="GLYCOSYLTRANSFERASE"/>
    <property type="match status" value="1"/>
</dbReference>
<dbReference type="Gene3D" id="3.90.550.10">
    <property type="entry name" value="Spore Coat Polysaccharide Biosynthesis Protein SpsA, Chain A"/>
    <property type="match status" value="1"/>
</dbReference>
<evidence type="ECO:0000313" key="4">
    <source>
        <dbReference type="EMBL" id="SBS25764.1"/>
    </source>
</evidence>
<proteinExistence type="inferred from homology"/>
<organism evidence="4 5">
    <name type="scientific">Marinomonas aquimarina</name>
    <dbReference type="NCBI Taxonomy" id="295068"/>
    <lineage>
        <taxon>Bacteria</taxon>
        <taxon>Pseudomonadati</taxon>
        <taxon>Pseudomonadota</taxon>
        <taxon>Gammaproteobacteria</taxon>
        <taxon>Oceanospirillales</taxon>
        <taxon>Oceanospirillaceae</taxon>
        <taxon>Marinomonas</taxon>
    </lineage>
</organism>
<dbReference type="OrthoDB" id="9801954at2"/>
<evidence type="ECO:0000256" key="2">
    <source>
        <dbReference type="ARBA" id="ARBA00022676"/>
    </source>
</evidence>